<sequence length="101" mass="11135">MLFDKSMDLKLFNIPCSSIRGPESIFIWKTECRASEASLAPAGFIGQCTVGSIKPYKLRKVTVLGGGDKRRQVHIEVVQGDADDGELWLVEGGRRARGRGR</sequence>
<protein>
    <submittedName>
        <fullName evidence="1">Uncharacterized protein</fullName>
    </submittedName>
</protein>
<reference evidence="1" key="1">
    <citation type="submission" date="2023-07" db="EMBL/GenBank/DDBJ databases">
        <title>draft genome sequence of fig (Ficus carica).</title>
        <authorList>
            <person name="Takahashi T."/>
            <person name="Nishimura K."/>
        </authorList>
    </citation>
    <scope>NUCLEOTIDE SEQUENCE</scope>
</reference>
<dbReference type="Proteomes" id="UP001187192">
    <property type="component" value="Unassembled WGS sequence"/>
</dbReference>
<proteinExistence type="predicted"/>
<name>A0AA88EBU3_FICCA</name>
<organism evidence="1 2">
    <name type="scientific">Ficus carica</name>
    <name type="common">Common fig</name>
    <dbReference type="NCBI Taxonomy" id="3494"/>
    <lineage>
        <taxon>Eukaryota</taxon>
        <taxon>Viridiplantae</taxon>
        <taxon>Streptophyta</taxon>
        <taxon>Embryophyta</taxon>
        <taxon>Tracheophyta</taxon>
        <taxon>Spermatophyta</taxon>
        <taxon>Magnoliopsida</taxon>
        <taxon>eudicotyledons</taxon>
        <taxon>Gunneridae</taxon>
        <taxon>Pentapetalae</taxon>
        <taxon>rosids</taxon>
        <taxon>fabids</taxon>
        <taxon>Rosales</taxon>
        <taxon>Moraceae</taxon>
        <taxon>Ficeae</taxon>
        <taxon>Ficus</taxon>
    </lineage>
</organism>
<evidence type="ECO:0000313" key="1">
    <source>
        <dbReference type="EMBL" id="GMN71837.1"/>
    </source>
</evidence>
<comment type="caution">
    <text evidence="1">The sequence shown here is derived from an EMBL/GenBank/DDBJ whole genome shotgun (WGS) entry which is preliminary data.</text>
</comment>
<evidence type="ECO:0000313" key="2">
    <source>
        <dbReference type="Proteomes" id="UP001187192"/>
    </source>
</evidence>
<gene>
    <name evidence="1" type="ORF">TIFTF001_055187</name>
</gene>
<dbReference type="EMBL" id="BTGU01016635">
    <property type="protein sequence ID" value="GMN71837.1"/>
    <property type="molecule type" value="Genomic_DNA"/>
</dbReference>
<keyword evidence="2" id="KW-1185">Reference proteome</keyword>
<dbReference type="AlphaFoldDB" id="A0AA88EBU3"/>
<accession>A0AA88EBU3</accession>